<sequence length="351" mass="40360">MKAIVSKTFGLAVLGAFQEYQRFVGAYYVKLIPVPSDVPSPETADYYDWHFEKGLEADIYPPLEFSPRGYWLQPDDLSLRYTVTLKVVLRPTLLKWGTCPSDEGLHALVCARFEPSVLPPNFIIGWKIDLQVLQAWIYKRVIHISSEAYIMEPKAYLTRHPGVYSFRMSINQGHYLSFVKPDAPSSMIKTLSVTEGILKMEMFGDVYECEFEFEPSQAITSVPEALYCKVKAVMFRLDYEKVRDGVYKGDCNAINQKFDEYLDQYPSHSKTGILIHSDEKDGSVLSHNTFISESDGLCHIHLRNGEKKYILGASFLEKYDVTVDTRNIDRSKPKLRLKIKRYEMDWKAPSQ</sequence>
<proteinExistence type="predicted"/>
<evidence type="ECO:0000313" key="2">
    <source>
        <dbReference type="Proteomes" id="UP000053237"/>
    </source>
</evidence>
<dbReference type="EMBL" id="CAIX01000244">
    <property type="protein sequence ID" value="CCI48726.1"/>
    <property type="molecule type" value="Genomic_DNA"/>
</dbReference>
<dbReference type="InParanoid" id="A0A024GQ83"/>
<gene>
    <name evidence="1" type="ORF">BN9_099250</name>
</gene>
<organism evidence="1 2">
    <name type="scientific">Albugo candida</name>
    <dbReference type="NCBI Taxonomy" id="65357"/>
    <lineage>
        <taxon>Eukaryota</taxon>
        <taxon>Sar</taxon>
        <taxon>Stramenopiles</taxon>
        <taxon>Oomycota</taxon>
        <taxon>Peronosporomycetes</taxon>
        <taxon>Albuginales</taxon>
        <taxon>Albuginaceae</taxon>
        <taxon>Albugo</taxon>
    </lineage>
</organism>
<comment type="caution">
    <text evidence="1">The sequence shown here is derived from an EMBL/GenBank/DDBJ whole genome shotgun (WGS) entry which is preliminary data.</text>
</comment>
<evidence type="ECO:0000313" key="1">
    <source>
        <dbReference type="EMBL" id="CCI48726.1"/>
    </source>
</evidence>
<reference evidence="1 2" key="1">
    <citation type="submission" date="2012-05" db="EMBL/GenBank/DDBJ databases">
        <title>Recombination and specialization in a pathogen metapopulation.</title>
        <authorList>
            <person name="Gardiner A."/>
            <person name="Kemen E."/>
            <person name="Schultz-Larsen T."/>
            <person name="MacLean D."/>
            <person name="Van Oosterhout C."/>
            <person name="Jones J.D.G."/>
        </authorList>
    </citation>
    <scope>NUCLEOTIDE SEQUENCE [LARGE SCALE GENOMIC DNA]</scope>
    <source>
        <strain evidence="1 2">Ac Nc2</strain>
    </source>
</reference>
<keyword evidence="2" id="KW-1185">Reference proteome</keyword>
<protein>
    <submittedName>
        <fullName evidence="1">Uncharacterized protein</fullName>
    </submittedName>
</protein>
<dbReference type="Proteomes" id="UP000053237">
    <property type="component" value="Unassembled WGS sequence"/>
</dbReference>
<dbReference type="AlphaFoldDB" id="A0A024GQ83"/>
<accession>A0A024GQ83</accession>
<name>A0A024GQ83_9STRA</name>